<dbReference type="PROSITE" id="PS51186">
    <property type="entry name" value="GNAT"/>
    <property type="match status" value="2"/>
</dbReference>
<accession>A0A841FRP9</accession>
<dbReference type="AlphaFoldDB" id="A0A841FRP9"/>
<keyword evidence="2" id="KW-0012">Acyltransferase</keyword>
<dbReference type="InterPro" id="IPR016181">
    <property type="entry name" value="Acyl_CoA_acyltransferase"/>
</dbReference>
<protein>
    <submittedName>
        <fullName evidence="4">RimJ/RimL family protein N-acetyltransferase</fullName>
    </submittedName>
</protein>
<dbReference type="Proteomes" id="UP000548476">
    <property type="component" value="Unassembled WGS sequence"/>
</dbReference>
<proteinExistence type="predicted"/>
<gene>
    <name evidence="4" type="ORF">HNR73_004090</name>
</gene>
<feature type="domain" description="N-acetyltransferase" evidence="3">
    <location>
        <begin position="148"/>
        <end position="294"/>
    </location>
</feature>
<evidence type="ECO:0000313" key="4">
    <source>
        <dbReference type="EMBL" id="MBB6036222.1"/>
    </source>
</evidence>
<dbReference type="CDD" id="cd04301">
    <property type="entry name" value="NAT_SF"/>
    <property type="match status" value="1"/>
</dbReference>
<evidence type="ECO:0000256" key="2">
    <source>
        <dbReference type="ARBA" id="ARBA00023315"/>
    </source>
</evidence>
<evidence type="ECO:0000259" key="3">
    <source>
        <dbReference type="PROSITE" id="PS51186"/>
    </source>
</evidence>
<comment type="caution">
    <text evidence="4">The sequence shown here is derived from an EMBL/GenBank/DDBJ whole genome shotgun (WGS) entry which is preliminary data.</text>
</comment>
<evidence type="ECO:0000313" key="5">
    <source>
        <dbReference type="Proteomes" id="UP000548476"/>
    </source>
</evidence>
<dbReference type="Gene3D" id="3.40.630.30">
    <property type="match status" value="1"/>
</dbReference>
<dbReference type="Pfam" id="PF00583">
    <property type="entry name" value="Acetyltransf_1"/>
    <property type="match status" value="2"/>
</dbReference>
<dbReference type="RefSeq" id="WP_184789054.1">
    <property type="nucleotide sequence ID" value="NZ_BONT01000046.1"/>
</dbReference>
<sequence length="294" mass="31068">MLIRPAVPTDVPARVAVHRACISYSMANEALMSSPDEPGSRTLRLVAEVDGKVVGSGTAQLDVHGADGTGSVSVMVVPEHRGGGVGGALYRRLDAHLGEVGARRITANTFSDDAVGFGERRGFTIGLATRVSESDPAGVEAVTPPPGVTVRSAAELPDLRSAHEVALAFGPDVPSSTPFVPQPYDAWVAARSSGIGLDRETSFVVFDGDVPVALTLTSRIENRLITRLTGTHPEHRRRGLARLAKTASLSAAAAAGVVRVYTFNEVANEGILAVNERLGYRPHMVVRELVREPR</sequence>
<dbReference type="InterPro" id="IPR000182">
    <property type="entry name" value="GNAT_dom"/>
</dbReference>
<dbReference type="InterPro" id="IPR050832">
    <property type="entry name" value="Bact_Acetyltransf"/>
</dbReference>
<keyword evidence="5" id="KW-1185">Reference proteome</keyword>
<name>A0A841FRP9_9ACTN</name>
<dbReference type="EMBL" id="JACHGT010000008">
    <property type="protein sequence ID" value="MBB6036222.1"/>
    <property type="molecule type" value="Genomic_DNA"/>
</dbReference>
<dbReference type="GO" id="GO:0016747">
    <property type="term" value="F:acyltransferase activity, transferring groups other than amino-acyl groups"/>
    <property type="evidence" value="ECO:0007669"/>
    <property type="project" value="InterPro"/>
</dbReference>
<feature type="domain" description="N-acetyltransferase" evidence="3">
    <location>
        <begin position="1"/>
        <end position="145"/>
    </location>
</feature>
<dbReference type="SUPFAM" id="SSF55729">
    <property type="entry name" value="Acyl-CoA N-acyltransferases (Nat)"/>
    <property type="match status" value="2"/>
</dbReference>
<evidence type="ECO:0000256" key="1">
    <source>
        <dbReference type="ARBA" id="ARBA00022679"/>
    </source>
</evidence>
<organism evidence="4 5">
    <name type="scientific">Phytomonospora endophytica</name>
    <dbReference type="NCBI Taxonomy" id="714109"/>
    <lineage>
        <taxon>Bacteria</taxon>
        <taxon>Bacillati</taxon>
        <taxon>Actinomycetota</taxon>
        <taxon>Actinomycetes</taxon>
        <taxon>Micromonosporales</taxon>
        <taxon>Micromonosporaceae</taxon>
        <taxon>Phytomonospora</taxon>
    </lineage>
</organism>
<reference evidence="4 5" key="1">
    <citation type="submission" date="2020-08" db="EMBL/GenBank/DDBJ databases">
        <title>Genomic Encyclopedia of Type Strains, Phase IV (KMG-IV): sequencing the most valuable type-strain genomes for metagenomic binning, comparative biology and taxonomic classification.</title>
        <authorList>
            <person name="Goeker M."/>
        </authorList>
    </citation>
    <scope>NUCLEOTIDE SEQUENCE [LARGE SCALE GENOMIC DNA]</scope>
    <source>
        <strain evidence="4 5">YIM 65646</strain>
    </source>
</reference>
<dbReference type="PANTHER" id="PTHR43877">
    <property type="entry name" value="AMINOALKYLPHOSPHONATE N-ACETYLTRANSFERASE-RELATED-RELATED"/>
    <property type="match status" value="1"/>
</dbReference>
<keyword evidence="1 4" id="KW-0808">Transferase</keyword>